<protein>
    <submittedName>
        <fullName evidence="15">Transmembrane domain-containing protein</fullName>
    </submittedName>
    <submittedName>
        <fullName evidence="16">Transmembrane_domain-containing protein</fullName>
    </submittedName>
</protein>
<organism evidence="15">
    <name type="scientific">Hexamita inflata</name>
    <dbReference type="NCBI Taxonomy" id="28002"/>
    <lineage>
        <taxon>Eukaryota</taxon>
        <taxon>Metamonada</taxon>
        <taxon>Diplomonadida</taxon>
        <taxon>Hexamitidae</taxon>
        <taxon>Hexamitinae</taxon>
        <taxon>Hexamita</taxon>
    </lineage>
</organism>
<dbReference type="PANTHER" id="PTHR20917:SF0">
    <property type="entry name" value="CALCIUM LOAD-ACTIVATED CALCIUM CHANNEL"/>
    <property type="match status" value="1"/>
</dbReference>
<dbReference type="Proteomes" id="UP001642409">
    <property type="component" value="Unassembled WGS sequence"/>
</dbReference>
<evidence type="ECO:0000313" key="15">
    <source>
        <dbReference type="EMBL" id="CAI9937898.1"/>
    </source>
</evidence>
<dbReference type="GO" id="GO:0005789">
    <property type="term" value="C:endoplasmic reticulum membrane"/>
    <property type="evidence" value="ECO:0007669"/>
    <property type="project" value="UniProtKB-SubCell"/>
</dbReference>
<evidence type="ECO:0000256" key="13">
    <source>
        <dbReference type="ARBA" id="ARBA00023303"/>
    </source>
</evidence>
<reference evidence="15" key="1">
    <citation type="submission" date="2023-06" db="EMBL/GenBank/DDBJ databases">
        <authorList>
            <person name="Kurt Z."/>
        </authorList>
    </citation>
    <scope>NUCLEOTIDE SEQUENCE</scope>
</reference>
<keyword evidence="11" id="KW-0406">Ion transport</keyword>
<evidence type="ECO:0000256" key="8">
    <source>
        <dbReference type="ARBA" id="ARBA00022837"/>
    </source>
</evidence>
<reference evidence="16 17" key="2">
    <citation type="submission" date="2024-07" db="EMBL/GenBank/DDBJ databases">
        <authorList>
            <person name="Akdeniz Z."/>
        </authorList>
    </citation>
    <scope>NUCLEOTIDE SEQUENCE [LARGE SCALE GENOMIC DNA]</scope>
</reference>
<proteinExistence type="inferred from homology"/>
<keyword evidence="7" id="KW-0256">Endoplasmic reticulum</keyword>
<keyword evidence="4" id="KW-0109">Calcium transport</keyword>
<keyword evidence="5" id="KW-0107">Calcium channel</keyword>
<evidence type="ECO:0000256" key="14">
    <source>
        <dbReference type="SAM" id="Phobius"/>
    </source>
</evidence>
<dbReference type="Pfam" id="PF01956">
    <property type="entry name" value="EMC3_TMCO1"/>
    <property type="match status" value="1"/>
</dbReference>
<evidence type="ECO:0000256" key="6">
    <source>
        <dbReference type="ARBA" id="ARBA00022692"/>
    </source>
</evidence>
<keyword evidence="13" id="KW-0407">Ion channel</keyword>
<dbReference type="InterPro" id="IPR002809">
    <property type="entry name" value="EMC3/TMCO1"/>
</dbReference>
<keyword evidence="8" id="KW-0106">Calcium</keyword>
<comment type="subcellular location">
    <subcellularLocation>
        <location evidence="1">Endoplasmic reticulum membrane</location>
        <topology evidence="1">Multi-pass membrane protein</topology>
    </subcellularLocation>
</comment>
<keyword evidence="9 14" id="KW-1133">Transmembrane helix</keyword>
<keyword evidence="10" id="KW-0175">Coiled coil</keyword>
<evidence type="ECO:0000256" key="12">
    <source>
        <dbReference type="ARBA" id="ARBA00023136"/>
    </source>
</evidence>
<evidence type="ECO:0000256" key="7">
    <source>
        <dbReference type="ARBA" id="ARBA00022824"/>
    </source>
</evidence>
<accession>A0AA86PFY3</accession>
<evidence type="ECO:0000256" key="5">
    <source>
        <dbReference type="ARBA" id="ARBA00022673"/>
    </source>
</evidence>
<dbReference type="InterPro" id="IPR008559">
    <property type="entry name" value="TMCO1"/>
</dbReference>
<comment type="caution">
    <text evidence="15">The sequence shown here is derived from an EMBL/GenBank/DDBJ whole genome shotgun (WGS) entry which is preliminary data.</text>
</comment>
<feature type="transmembrane region" description="Helical" evidence="14">
    <location>
        <begin position="13"/>
        <end position="32"/>
    </location>
</feature>
<dbReference type="AlphaFoldDB" id="A0AA86PFY3"/>
<name>A0AA86PFY3_9EUKA</name>
<evidence type="ECO:0000256" key="2">
    <source>
        <dbReference type="ARBA" id="ARBA00006537"/>
    </source>
</evidence>
<evidence type="ECO:0000256" key="4">
    <source>
        <dbReference type="ARBA" id="ARBA00022568"/>
    </source>
</evidence>
<evidence type="ECO:0000313" key="17">
    <source>
        <dbReference type="Proteomes" id="UP001642409"/>
    </source>
</evidence>
<evidence type="ECO:0000313" key="16">
    <source>
        <dbReference type="EMBL" id="CAL6014530.1"/>
    </source>
</evidence>
<keyword evidence="12 14" id="KW-0472">Membrane</keyword>
<dbReference type="GO" id="GO:0032469">
    <property type="term" value="P:endoplasmic reticulum calcium ion homeostasis"/>
    <property type="evidence" value="ECO:0007669"/>
    <property type="project" value="InterPro"/>
</dbReference>
<comment type="similarity">
    <text evidence="2">Belongs to the TMCO1 family.</text>
</comment>
<gene>
    <name evidence="16" type="ORF">HINF_LOCUS24309</name>
    <name evidence="15" type="ORF">HINF_LOCUS25543</name>
</gene>
<sequence>MTTQFSITPALKYVTQSIVIQVFITLVSNFLIKRRKNFSQLVKKMDEFNDELFTFSQQIATSQEQISRKDYVTKELEKKSTEISQAQMKVRILMGIVGFVINRVVSGNFKNVVMIRSPVTLIGPIKAFAQKGLVKPGDNDIGISLFSFLLNRGIRQLIQKITAVRVPKGKSPMNMAKKMFGMTSEEASQTEKLGDLFGFFG</sequence>
<dbReference type="EMBL" id="CATOUU010000653">
    <property type="protein sequence ID" value="CAI9937898.1"/>
    <property type="molecule type" value="Genomic_DNA"/>
</dbReference>
<evidence type="ECO:0000256" key="9">
    <source>
        <dbReference type="ARBA" id="ARBA00022989"/>
    </source>
</evidence>
<keyword evidence="17" id="KW-1185">Reference proteome</keyword>
<evidence type="ECO:0000256" key="10">
    <source>
        <dbReference type="ARBA" id="ARBA00023054"/>
    </source>
</evidence>
<evidence type="ECO:0000256" key="3">
    <source>
        <dbReference type="ARBA" id="ARBA00022448"/>
    </source>
</evidence>
<evidence type="ECO:0000256" key="1">
    <source>
        <dbReference type="ARBA" id="ARBA00004477"/>
    </source>
</evidence>
<dbReference type="PANTHER" id="PTHR20917">
    <property type="entry name" value="PNAS-RELATED"/>
    <property type="match status" value="1"/>
</dbReference>
<dbReference type="EMBL" id="CAXDID020000071">
    <property type="protein sequence ID" value="CAL6014530.1"/>
    <property type="molecule type" value="Genomic_DNA"/>
</dbReference>
<evidence type="ECO:0000256" key="11">
    <source>
        <dbReference type="ARBA" id="ARBA00023065"/>
    </source>
</evidence>
<dbReference type="GO" id="GO:0005262">
    <property type="term" value="F:calcium channel activity"/>
    <property type="evidence" value="ECO:0007669"/>
    <property type="project" value="UniProtKB-KW"/>
</dbReference>
<keyword evidence="3" id="KW-0813">Transport</keyword>
<keyword evidence="6 14" id="KW-0812">Transmembrane</keyword>